<accession>A0A3B0XXA5</accession>
<name>A0A3B0XXA5_9ZZZZ</name>
<gene>
    <name evidence="1" type="ORF">MNBD_GAMMA12-2060</name>
</gene>
<proteinExistence type="predicted"/>
<organism evidence="1">
    <name type="scientific">hydrothermal vent metagenome</name>
    <dbReference type="NCBI Taxonomy" id="652676"/>
    <lineage>
        <taxon>unclassified sequences</taxon>
        <taxon>metagenomes</taxon>
        <taxon>ecological metagenomes</taxon>
    </lineage>
</organism>
<dbReference type="AlphaFoldDB" id="A0A3B0XXA5"/>
<evidence type="ECO:0000313" key="1">
    <source>
        <dbReference type="EMBL" id="VAW72181.1"/>
    </source>
</evidence>
<sequence>MAQIPHLIKSPSFSPPIIINNEQTNSEFLFSQSTVLFEIERSKETHFYMDDPEANFYAYVTEDTRYHSIVEASCWDLISKRKEHGRYCEFYSNEEVSFGLYPAFFLAAQDKKFVHLFVEMLKTFDMDHEVSESTCIRYLVGRYQCCNPILELLAARMVNCCGSWGLEDINSLQESLKIDQYFDTSSSRIIMIDNLLKELTGDQWDSNRKNSWIDMLSEAIGEETFPNLSKVVSQLRKW</sequence>
<dbReference type="EMBL" id="UOFL01000035">
    <property type="protein sequence ID" value="VAW72181.1"/>
    <property type="molecule type" value="Genomic_DNA"/>
</dbReference>
<protein>
    <submittedName>
        <fullName evidence="1">Uncharacterized protein</fullName>
    </submittedName>
</protein>
<reference evidence="1" key="1">
    <citation type="submission" date="2018-06" db="EMBL/GenBank/DDBJ databases">
        <authorList>
            <person name="Zhirakovskaya E."/>
        </authorList>
    </citation>
    <scope>NUCLEOTIDE SEQUENCE</scope>
</reference>